<name>Q6W3Q5_9BACT</name>
<evidence type="ECO:0000256" key="1">
    <source>
        <dbReference type="SAM" id="Phobius"/>
    </source>
</evidence>
<feature type="transmembrane region" description="Helical" evidence="1">
    <location>
        <begin position="233"/>
        <end position="253"/>
    </location>
</feature>
<keyword evidence="1" id="KW-0472">Membrane</keyword>
<organism evidence="2">
    <name type="scientific">Alvinella pompejana epibiont 6C6</name>
    <dbReference type="NCBI Taxonomy" id="244799"/>
    <lineage>
        <taxon>Bacteria</taxon>
        <taxon>Pseudomonadati</taxon>
        <taxon>Campylobacterota</taxon>
    </lineage>
</organism>
<gene>
    <name evidence="2" type="primary">NT02AP0003</name>
</gene>
<keyword evidence="1" id="KW-0812">Transmembrane</keyword>
<feature type="transmembrane region" description="Helical" evidence="1">
    <location>
        <begin position="199"/>
        <end position="221"/>
    </location>
</feature>
<accession>Q6W3Q5</accession>
<feature type="transmembrane region" description="Helical" evidence="1">
    <location>
        <begin position="139"/>
        <end position="163"/>
    </location>
</feature>
<evidence type="ECO:0000313" key="2">
    <source>
        <dbReference type="EMBL" id="AAQ75126.1"/>
    </source>
</evidence>
<sequence>MLKEYNIRDKLFFLFVVVYILSILNIILTLPIGSNEAKIFYSESGILYQISHIFYGAFNNNLDFRLPFFIFGILNMYLFFILSKIYLNDIKKSMFATTIFTLLPGIITSSVIINIASFVITLVLIFIISYSKGWKILEILSMIALLLIHDASVIFFISLSIYFAFERDRAMFTLSILFTAVSLIYFNGLDIGGKPKGTFLELFGLYSALFSPIVFIVFFYSLYRIWLREKKDILWYISFTAFILSILLSLRQQVIITDFAPYVIVATILMVVTYFKTLNVRLPRFQSRYKIVCRVVILSLIISSLVILFHKPLFYILDDKSKHFAYPFYNPYWISSDIAKKGRKCYTDKHRNIAYQLKYYGIEECRVTSVPKIHN</sequence>
<dbReference type="AlphaFoldDB" id="Q6W3Q5"/>
<feature type="transmembrane region" description="Helical" evidence="1">
    <location>
        <begin position="291"/>
        <end position="310"/>
    </location>
</feature>
<feature type="transmembrane region" description="Helical" evidence="1">
    <location>
        <begin position="12"/>
        <end position="32"/>
    </location>
</feature>
<proteinExistence type="predicted"/>
<dbReference type="EMBL" id="AY312990">
    <property type="protein sequence ID" value="AAQ75126.1"/>
    <property type="molecule type" value="Genomic_DNA"/>
</dbReference>
<feature type="transmembrane region" description="Helical" evidence="1">
    <location>
        <begin position="68"/>
        <end position="87"/>
    </location>
</feature>
<feature type="transmembrane region" description="Helical" evidence="1">
    <location>
        <begin position="259"/>
        <end position="279"/>
    </location>
</feature>
<feature type="transmembrane region" description="Helical" evidence="1">
    <location>
        <begin position="170"/>
        <end position="187"/>
    </location>
</feature>
<reference evidence="2" key="1">
    <citation type="journal article" date="2003" name="Appl. Environ. Microbiol.">
        <title>Evidence of chemolithoautotrophy in the bacterial community associated with Alvinella pompejana, a hydrothermal vent polychaete.</title>
        <authorList>
            <person name="Campbell B.J."/>
            <person name="Stein J.L."/>
            <person name="Cary S.C."/>
        </authorList>
    </citation>
    <scope>NUCLEOTIDE SEQUENCE</scope>
</reference>
<feature type="transmembrane region" description="Helical" evidence="1">
    <location>
        <begin position="99"/>
        <end position="127"/>
    </location>
</feature>
<protein>
    <submittedName>
        <fullName evidence="2">Conserved hypothetical integral membrane protein</fullName>
    </submittedName>
</protein>
<keyword evidence="1" id="KW-1133">Transmembrane helix</keyword>